<dbReference type="PIRSF" id="PIRSF000876">
    <property type="entry name" value="RR_chemtxs_CheB"/>
    <property type="match status" value="1"/>
</dbReference>
<evidence type="ECO:0000256" key="6">
    <source>
        <dbReference type="PROSITE-ProRule" id="PRU00050"/>
    </source>
</evidence>
<name>A0ABW1V6R3_9BACL</name>
<evidence type="ECO:0000313" key="11">
    <source>
        <dbReference type="Proteomes" id="UP001596233"/>
    </source>
</evidence>
<comment type="similarity">
    <text evidence="5">Belongs to the CheB family.</text>
</comment>
<evidence type="ECO:0000256" key="3">
    <source>
        <dbReference type="ARBA" id="ARBA00022801"/>
    </source>
</evidence>
<dbReference type="SUPFAM" id="SSF52172">
    <property type="entry name" value="CheY-like"/>
    <property type="match status" value="1"/>
</dbReference>
<proteinExistence type="inferred from homology"/>
<evidence type="ECO:0000256" key="5">
    <source>
        <dbReference type="HAMAP-Rule" id="MF_00099"/>
    </source>
</evidence>
<keyword evidence="11" id="KW-1185">Reference proteome</keyword>
<dbReference type="InterPro" id="IPR011006">
    <property type="entry name" value="CheY-like_superfamily"/>
</dbReference>
<reference evidence="11" key="1">
    <citation type="journal article" date="2019" name="Int. J. Syst. Evol. Microbiol.">
        <title>The Global Catalogue of Microorganisms (GCM) 10K type strain sequencing project: providing services to taxonomists for standard genome sequencing and annotation.</title>
        <authorList>
            <consortium name="The Broad Institute Genomics Platform"/>
            <consortium name="The Broad Institute Genome Sequencing Center for Infectious Disease"/>
            <person name="Wu L."/>
            <person name="Ma J."/>
        </authorList>
    </citation>
    <scope>NUCLEOTIDE SEQUENCE [LARGE SCALE GENOMIC DNA]</scope>
    <source>
        <strain evidence="11">PCU 280</strain>
    </source>
</reference>
<evidence type="ECO:0000256" key="4">
    <source>
        <dbReference type="ARBA" id="ARBA00048267"/>
    </source>
</evidence>
<keyword evidence="2 5" id="KW-0145">Chemotaxis</keyword>
<feature type="domain" description="Response regulatory" evidence="8">
    <location>
        <begin position="6"/>
        <end position="123"/>
    </location>
</feature>
<dbReference type="PANTHER" id="PTHR42872">
    <property type="entry name" value="PROTEIN-GLUTAMATE METHYLESTERASE/PROTEIN-GLUTAMINE GLUTAMINASE"/>
    <property type="match status" value="1"/>
</dbReference>
<dbReference type="GO" id="GO:0008984">
    <property type="term" value="F:protein-glutamate methylesterase activity"/>
    <property type="evidence" value="ECO:0007669"/>
    <property type="project" value="UniProtKB-EC"/>
</dbReference>
<evidence type="ECO:0000259" key="8">
    <source>
        <dbReference type="PROSITE" id="PS50110"/>
    </source>
</evidence>
<dbReference type="InterPro" id="IPR000673">
    <property type="entry name" value="Sig_transdc_resp-reg_Me-estase"/>
</dbReference>
<gene>
    <name evidence="5" type="primary">cheB</name>
    <name evidence="10" type="ORF">ACFP56_16335</name>
</gene>
<protein>
    <recommendedName>
        <fullName evidence="5">Protein-glutamate methylesterase/protein-glutamine glutaminase</fullName>
        <ecNumber evidence="5">3.1.1.61</ecNumber>
        <ecNumber evidence="5">3.5.1.44</ecNumber>
    </recommendedName>
</protein>
<dbReference type="Proteomes" id="UP001596233">
    <property type="component" value="Unassembled WGS sequence"/>
</dbReference>
<keyword evidence="5 7" id="KW-0597">Phosphoprotein</keyword>
<comment type="function">
    <text evidence="5">Involved in chemotaxis. Part of a chemotaxis signal transduction system that modulates chemotaxis in response to various stimuli. Catalyzes the demethylation of specific methylglutamate residues introduced into the chemoreceptors (methyl-accepting chemotaxis proteins or MCP) by CheR. Also mediates the irreversible deamidation of specific glutamine residues to glutamic acid.</text>
</comment>
<dbReference type="NCBIfam" id="NF001965">
    <property type="entry name" value="PRK00742.1"/>
    <property type="match status" value="1"/>
</dbReference>
<keyword evidence="1 5" id="KW-0963">Cytoplasm</keyword>
<dbReference type="EMBL" id="JBHSTE010000005">
    <property type="protein sequence ID" value="MFC6334198.1"/>
    <property type="molecule type" value="Genomic_DNA"/>
</dbReference>
<keyword evidence="3 5" id="KW-0378">Hydrolase</keyword>
<evidence type="ECO:0000256" key="2">
    <source>
        <dbReference type="ARBA" id="ARBA00022500"/>
    </source>
</evidence>
<evidence type="ECO:0000256" key="1">
    <source>
        <dbReference type="ARBA" id="ARBA00022490"/>
    </source>
</evidence>
<dbReference type="EC" id="3.5.1.44" evidence="5"/>
<dbReference type="Pfam" id="PF01339">
    <property type="entry name" value="CheB_methylest"/>
    <property type="match status" value="1"/>
</dbReference>
<dbReference type="HAMAP" id="MF_00099">
    <property type="entry name" value="CheB_chemtxs"/>
    <property type="match status" value="1"/>
</dbReference>
<dbReference type="InterPro" id="IPR035909">
    <property type="entry name" value="CheB_C"/>
</dbReference>
<accession>A0ABW1V6R3</accession>
<comment type="PTM">
    <text evidence="5">Phosphorylated by CheA. Phosphorylation of the N-terminal regulatory domain activates the methylesterase activity.</text>
</comment>
<comment type="subcellular location">
    <subcellularLocation>
        <location evidence="5">Cytoplasm</location>
    </subcellularLocation>
</comment>
<feature type="active site" evidence="5 6">
    <location>
        <position position="294"/>
    </location>
</feature>
<dbReference type="InterPro" id="IPR001789">
    <property type="entry name" value="Sig_transdc_resp-reg_receiver"/>
</dbReference>
<dbReference type="RefSeq" id="WP_379236462.1">
    <property type="nucleotide sequence ID" value="NZ_JBHSTE010000005.1"/>
</dbReference>
<comment type="catalytic activity">
    <reaction evidence="4 5">
        <text>[protein]-L-glutamate 5-O-methyl ester + H2O = L-glutamyl-[protein] + methanol + H(+)</text>
        <dbReference type="Rhea" id="RHEA:23236"/>
        <dbReference type="Rhea" id="RHEA-COMP:10208"/>
        <dbReference type="Rhea" id="RHEA-COMP:10311"/>
        <dbReference type="ChEBI" id="CHEBI:15377"/>
        <dbReference type="ChEBI" id="CHEBI:15378"/>
        <dbReference type="ChEBI" id="CHEBI:17790"/>
        <dbReference type="ChEBI" id="CHEBI:29973"/>
        <dbReference type="ChEBI" id="CHEBI:82795"/>
        <dbReference type="EC" id="3.1.1.61"/>
    </reaction>
</comment>
<comment type="caution">
    <text evidence="10">The sequence shown here is derived from an EMBL/GenBank/DDBJ whole genome shotgun (WGS) entry which is preliminary data.</text>
</comment>
<dbReference type="SMART" id="SM00448">
    <property type="entry name" value="REC"/>
    <property type="match status" value="1"/>
</dbReference>
<dbReference type="PROSITE" id="PS50110">
    <property type="entry name" value="RESPONSE_REGULATORY"/>
    <property type="match status" value="1"/>
</dbReference>
<dbReference type="Pfam" id="PF00072">
    <property type="entry name" value="Response_reg"/>
    <property type="match status" value="1"/>
</dbReference>
<feature type="active site" evidence="5 6">
    <location>
        <position position="168"/>
    </location>
</feature>
<feature type="active site" evidence="5 6">
    <location>
        <position position="195"/>
    </location>
</feature>
<evidence type="ECO:0000259" key="9">
    <source>
        <dbReference type="PROSITE" id="PS50122"/>
    </source>
</evidence>
<comment type="catalytic activity">
    <reaction evidence="5">
        <text>L-glutaminyl-[protein] + H2O = L-glutamyl-[protein] + NH4(+)</text>
        <dbReference type="Rhea" id="RHEA:16441"/>
        <dbReference type="Rhea" id="RHEA-COMP:10207"/>
        <dbReference type="Rhea" id="RHEA-COMP:10208"/>
        <dbReference type="ChEBI" id="CHEBI:15377"/>
        <dbReference type="ChEBI" id="CHEBI:28938"/>
        <dbReference type="ChEBI" id="CHEBI:29973"/>
        <dbReference type="ChEBI" id="CHEBI:30011"/>
        <dbReference type="EC" id="3.5.1.44"/>
    </reaction>
</comment>
<evidence type="ECO:0000256" key="7">
    <source>
        <dbReference type="PROSITE-ProRule" id="PRU00169"/>
    </source>
</evidence>
<dbReference type="PANTHER" id="PTHR42872:SF6">
    <property type="entry name" value="PROTEIN-GLUTAMATE METHYLESTERASE_PROTEIN-GLUTAMINE GLUTAMINASE"/>
    <property type="match status" value="1"/>
</dbReference>
<dbReference type="PROSITE" id="PS50122">
    <property type="entry name" value="CHEB"/>
    <property type="match status" value="1"/>
</dbReference>
<comment type="domain">
    <text evidence="5">Contains a C-terminal catalytic domain, and an N-terminal region which modulates catalytic activity.</text>
</comment>
<feature type="domain" description="CheB-type methylesterase" evidence="9">
    <location>
        <begin position="158"/>
        <end position="350"/>
    </location>
</feature>
<feature type="modified residue" description="4-aspartylphosphate" evidence="5 7">
    <location>
        <position position="57"/>
    </location>
</feature>
<organism evidence="10 11">
    <name type="scientific">Paenibacillus septentrionalis</name>
    <dbReference type="NCBI Taxonomy" id="429342"/>
    <lineage>
        <taxon>Bacteria</taxon>
        <taxon>Bacillati</taxon>
        <taxon>Bacillota</taxon>
        <taxon>Bacilli</taxon>
        <taxon>Bacillales</taxon>
        <taxon>Paenibacillaceae</taxon>
        <taxon>Paenibacillus</taxon>
    </lineage>
</organism>
<dbReference type="CDD" id="cd17541">
    <property type="entry name" value="REC_CheB-like"/>
    <property type="match status" value="1"/>
</dbReference>
<dbReference type="EC" id="3.1.1.61" evidence="5"/>
<sequence length="350" mass="38171">MNRKIKVLIVDDSAYMRQQLIAILSDDAHIEVIGLARDGEEAVQKAIQLQPDVITMDIEMPKMDGLTSLQYIMELAPCPIIILSAHTQRGAMVTFEALELGAFDFVTKPSVMGSAITPLEQISKELKERIVAAAASRKLPASRERAARLKKLEKSSVPYSKVIVIGVSTGGPKTVMDILPHFPSDFPVPIILIQHMPEMFTASFAERLNQNLPMRVVEAANRMVLEPGTIYVAPGGRQLYTEKALGTNQLRFSVRSGTEKNIHTPSVDITMLSLLQNFPAERIIGVLLTGIGSDGAEGMVEIRKGGGLTIAESEETSIVYGMPRSAAERGGAQYVLPSYMIGQTILKEVL</sequence>
<evidence type="ECO:0000313" key="10">
    <source>
        <dbReference type="EMBL" id="MFC6334198.1"/>
    </source>
</evidence>
<dbReference type="Gene3D" id="3.40.50.2300">
    <property type="match status" value="1"/>
</dbReference>
<dbReference type="CDD" id="cd16432">
    <property type="entry name" value="CheB_Rec"/>
    <property type="match status" value="1"/>
</dbReference>
<dbReference type="SUPFAM" id="SSF52738">
    <property type="entry name" value="Methylesterase CheB, C-terminal domain"/>
    <property type="match status" value="1"/>
</dbReference>
<dbReference type="Gene3D" id="3.40.50.180">
    <property type="entry name" value="Methylesterase CheB, C-terminal domain"/>
    <property type="match status" value="1"/>
</dbReference>
<dbReference type="InterPro" id="IPR008248">
    <property type="entry name" value="CheB-like"/>
</dbReference>